<comment type="caution">
    <text evidence="3">The sequence shown here is derived from an EMBL/GenBank/DDBJ whole genome shotgun (WGS) entry which is preliminary data.</text>
</comment>
<evidence type="ECO:0000256" key="1">
    <source>
        <dbReference type="SAM" id="MobiDB-lite"/>
    </source>
</evidence>
<sequence length="964" mass="106802">EFQRVLFSAGSQTSGWLAYSGLLTCGYWALAKVSPMLSGVAAGGTTVWNLWNAVRQRDVVGGLIQVLLALPYQLLSPQSLLFAIAEETKRYIDDVLDGVVPECLSAQRDNIYMAVGVVALFSYYGYFVSRQAVNPLISKVLDEPVESTVLHGPAFCYPTNGSKVVQGPAVYPPNGFLFKNDLHPPKTPLGRNLAGMIGKLQRAVQGYAVLRTVVDAKPPTALATIVEPVCSVDDDPSAVSREDKAWQKLHRQTMKEPHKARLRAFAAERRREAALDAAASLPTVTVTGRLDEADAIFKTANNNGRESSLESFGTSSQTEENYASSPQNSVTSDAPETRPFIALPIAAAAAVVGHGQLGAIWPPGMRALVVGTVSIVTIGTIVAYFVQLGLSIPKEIDDTDFEILQADAQPLSQEYHDTNADIQTPNFKWLYIQGRNLACVTYFIETQFDHQFFEDALVAVFAPDNKNQLGESENATYEISVRSTWGDYVRDVGTPLRYRSSEDRYGAELYSIITGIDPADNCAPEKLQLLKPLLIKIKTYETFILRARRNLHFDSKEGVIAKLESIFGLPIELPEQAIFTESLDAYINTRLGYDSNTTAPAEVVNGVQTAISSWADATREFLDDKSGIPETAISASRQSIAEKIRQAKEEIYTFRGPRDRQRLERSREKLAEYRYAALHLENHIKLSHNFLDALNEIKPILQEIKPQLPTLPSRLGDATVFYARVLAVKAALKMLGKRPQPAGSDNPSVLGNLSDVDYLYNFPLIIASSPEMTAFISFAEAIFYKALIGRDVNNLHRFATNPAELILVFKRELDRSPISNRNGSVATEGAKFLQNIATSDKTYSDTEYYKQFSDFKSKYHKAVAKSISYFALSEYGMHPYLMLTEKPLRVVQMTLYMRPKLDAAPKPSIGYLYPLFLNWLSDSSRAKMTYAKAGELIFCEMLTKDWTVISTLGGSCLVRSFTVA</sequence>
<reference evidence="3 4" key="1">
    <citation type="submission" date="2020-04" db="EMBL/GenBank/DDBJ databases">
        <title>Paraburkholderia sp. RP-4-7 isolated from soil.</title>
        <authorList>
            <person name="Dahal R.H."/>
        </authorList>
    </citation>
    <scope>NUCLEOTIDE SEQUENCE [LARGE SCALE GENOMIC DNA]</scope>
    <source>
        <strain evidence="3 4">RP-4-7</strain>
    </source>
</reference>
<feature type="transmembrane region" description="Helical" evidence="2">
    <location>
        <begin position="340"/>
        <end position="361"/>
    </location>
</feature>
<dbReference type="AlphaFoldDB" id="A0A848IHI3"/>
<keyword evidence="4" id="KW-1185">Reference proteome</keyword>
<proteinExistence type="predicted"/>
<feature type="region of interest" description="Disordered" evidence="1">
    <location>
        <begin position="304"/>
        <end position="335"/>
    </location>
</feature>
<dbReference type="EMBL" id="JABBGJ010000034">
    <property type="protein sequence ID" value="NMM01848.1"/>
    <property type="molecule type" value="Genomic_DNA"/>
</dbReference>
<gene>
    <name evidence="3" type="ORF">HHL24_28420</name>
</gene>
<feature type="non-terminal residue" evidence="3">
    <location>
        <position position="1"/>
    </location>
</feature>
<evidence type="ECO:0000256" key="2">
    <source>
        <dbReference type="SAM" id="Phobius"/>
    </source>
</evidence>
<keyword evidence="2" id="KW-0812">Transmembrane</keyword>
<evidence type="ECO:0000313" key="4">
    <source>
        <dbReference type="Proteomes" id="UP000544134"/>
    </source>
</evidence>
<feature type="compositionally biased region" description="Polar residues" evidence="1">
    <location>
        <begin position="304"/>
        <end position="334"/>
    </location>
</feature>
<evidence type="ECO:0000313" key="3">
    <source>
        <dbReference type="EMBL" id="NMM01848.1"/>
    </source>
</evidence>
<accession>A0A848IHI3</accession>
<dbReference type="RefSeq" id="WP_169488676.1">
    <property type="nucleotide sequence ID" value="NZ_JABBGJ010000034.1"/>
</dbReference>
<protein>
    <submittedName>
        <fullName evidence="3">Uncharacterized protein</fullName>
    </submittedName>
</protein>
<keyword evidence="2" id="KW-0472">Membrane</keyword>
<dbReference type="Proteomes" id="UP000544134">
    <property type="component" value="Unassembled WGS sequence"/>
</dbReference>
<name>A0A848IHI3_9BURK</name>
<keyword evidence="2" id="KW-1133">Transmembrane helix</keyword>
<feature type="transmembrane region" description="Helical" evidence="2">
    <location>
        <begin position="367"/>
        <end position="386"/>
    </location>
</feature>
<organism evidence="3 4">
    <name type="scientific">Paraburkholderia polaris</name>
    <dbReference type="NCBI Taxonomy" id="2728848"/>
    <lineage>
        <taxon>Bacteria</taxon>
        <taxon>Pseudomonadati</taxon>
        <taxon>Pseudomonadota</taxon>
        <taxon>Betaproteobacteria</taxon>
        <taxon>Burkholderiales</taxon>
        <taxon>Burkholderiaceae</taxon>
        <taxon>Paraburkholderia</taxon>
    </lineage>
</organism>